<evidence type="ECO:0000256" key="1">
    <source>
        <dbReference type="SAM" id="Phobius"/>
    </source>
</evidence>
<dbReference type="EMBL" id="JAGTTL010000001">
    <property type="protein sequence ID" value="KAK6329474.1"/>
    <property type="molecule type" value="Genomic_DNA"/>
</dbReference>
<keyword evidence="1" id="KW-1133">Transmembrane helix</keyword>
<reference evidence="2 3" key="1">
    <citation type="submission" date="2021-04" db="EMBL/GenBank/DDBJ databases">
        <authorList>
            <person name="De Guttry C."/>
            <person name="Zahm M."/>
            <person name="Klopp C."/>
            <person name="Cabau C."/>
            <person name="Louis A."/>
            <person name="Berthelot C."/>
            <person name="Parey E."/>
            <person name="Roest Crollius H."/>
            <person name="Montfort J."/>
            <person name="Robinson-Rechavi M."/>
            <person name="Bucao C."/>
            <person name="Bouchez O."/>
            <person name="Gislard M."/>
            <person name="Lluch J."/>
            <person name="Milhes M."/>
            <person name="Lampietro C."/>
            <person name="Lopez Roques C."/>
            <person name="Donnadieu C."/>
            <person name="Braasch I."/>
            <person name="Desvignes T."/>
            <person name="Postlethwait J."/>
            <person name="Bobe J."/>
            <person name="Wedekind C."/>
            <person name="Guiguen Y."/>
        </authorList>
    </citation>
    <scope>NUCLEOTIDE SEQUENCE [LARGE SCALE GENOMIC DNA]</scope>
    <source>
        <strain evidence="2">Cs_M1</strain>
        <tissue evidence="2">Blood</tissue>
    </source>
</reference>
<evidence type="ECO:0000313" key="2">
    <source>
        <dbReference type="EMBL" id="KAK6329474.1"/>
    </source>
</evidence>
<keyword evidence="1" id="KW-0812">Transmembrane</keyword>
<keyword evidence="3" id="KW-1185">Reference proteome</keyword>
<dbReference type="Proteomes" id="UP001356427">
    <property type="component" value="Unassembled WGS sequence"/>
</dbReference>
<protein>
    <submittedName>
        <fullName evidence="2">Uncharacterized protein</fullName>
    </submittedName>
</protein>
<proteinExistence type="predicted"/>
<sequence length="75" mass="8196">MAVESVPEPPGPAGTPDDWVQWAVQRLQMEPWALGGIVVIGLFLLMILGLVVFALIYGCCCTPREGKRRMKKGVV</sequence>
<feature type="transmembrane region" description="Helical" evidence="1">
    <location>
        <begin position="32"/>
        <end position="60"/>
    </location>
</feature>
<name>A0AAN8MI52_9TELE</name>
<organism evidence="2 3">
    <name type="scientific">Coregonus suidteri</name>
    <dbReference type="NCBI Taxonomy" id="861788"/>
    <lineage>
        <taxon>Eukaryota</taxon>
        <taxon>Metazoa</taxon>
        <taxon>Chordata</taxon>
        <taxon>Craniata</taxon>
        <taxon>Vertebrata</taxon>
        <taxon>Euteleostomi</taxon>
        <taxon>Actinopterygii</taxon>
        <taxon>Neopterygii</taxon>
        <taxon>Teleostei</taxon>
        <taxon>Protacanthopterygii</taxon>
        <taxon>Salmoniformes</taxon>
        <taxon>Salmonidae</taxon>
        <taxon>Coregoninae</taxon>
        <taxon>Coregonus</taxon>
    </lineage>
</organism>
<comment type="caution">
    <text evidence="2">The sequence shown here is derived from an EMBL/GenBank/DDBJ whole genome shotgun (WGS) entry which is preliminary data.</text>
</comment>
<dbReference type="AlphaFoldDB" id="A0AAN8MI52"/>
<accession>A0AAN8MI52</accession>
<gene>
    <name evidence="2" type="ORF">J4Q44_G00014520</name>
</gene>
<evidence type="ECO:0000313" key="3">
    <source>
        <dbReference type="Proteomes" id="UP001356427"/>
    </source>
</evidence>
<keyword evidence="1" id="KW-0472">Membrane</keyword>